<dbReference type="SUPFAM" id="SSF55729">
    <property type="entry name" value="Acyl-CoA N-acyltransferases (Nat)"/>
    <property type="match status" value="1"/>
</dbReference>
<evidence type="ECO:0000313" key="4">
    <source>
        <dbReference type="EMBL" id="GGD30407.1"/>
    </source>
</evidence>
<dbReference type="Proteomes" id="UP000617355">
    <property type="component" value="Unassembled WGS sequence"/>
</dbReference>
<dbReference type="RefSeq" id="WP_188526834.1">
    <property type="nucleotide sequence ID" value="NZ_BMGI01000002.1"/>
</dbReference>
<evidence type="ECO:0000256" key="2">
    <source>
        <dbReference type="ARBA" id="ARBA00023315"/>
    </source>
</evidence>
<dbReference type="InterPro" id="IPR000182">
    <property type="entry name" value="GNAT_dom"/>
</dbReference>
<evidence type="ECO:0000256" key="1">
    <source>
        <dbReference type="ARBA" id="ARBA00022679"/>
    </source>
</evidence>
<dbReference type="InterPro" id="IPR016181">
    <property type="entry name" value="Acyl_CoA_acyltransferase"/>
</dbReference>
<dbReference type="Pfam" id="PF00583">
    <property type="entry name" value="Acetyltransf_1"/>
    <property type="match status" value="1"/>
</dbReference>
<dbReference type="InterPro" id="IPR051016">
    <property type="entry name" value="Diverse_Substrate_AcTransf"/>
</dbReference>
<dbReference type="CDD" id="cd04301">
    <property type="entry name" value="NAT_SF"/>
    <property type="match status" value="1"/>
</dbReference>
<keyword evidence="2" id="KW-0012">Acyltransferase</keyword>
<dbReference type="EMBL" id="BMGI01000002">
    <property type="protein sequence ID" value="GGD30407.1"/>
    <property type="molecule type" value="Genomic_DNA"/>
</dbReference>
<gene>
    <name evidence="4" type="ORF">GCM10011358_13050</name>
</gene>
<reference evidence="5" key="1">
    <citation type="journal article" date="2019" name="Int. J. Syst. Evol. Microbiol.">
        <title>The Global Catalogue of Microorganisms (GCM) 10K type strain sequencing project: providing services to taxonomists for standard genome sequencing and annotation.</title>
        <authorList>
            <consortium name="The Broad Institute Genomics Platform"/>
            <consortium name="The Broad Institute Genome Sequencing Center for Infectious Disease"/>
            <person name="Wu L."/>
            <person name="Ma J."/>
        </authorList>
    </citation>
    <scope>NUCLEOTIDE SEQUENCE [LARGE SCALE GENOMIC DNA]</scope>
    <source>
        <strain evidence="5">CGMCC 1.12922</strain>
    </source>
</reference>
<accession>A0ABQ1QLI4</accession>
<dbReference type="PANTHER" id="PTHR10545">
    <property type="entry name" value="DIAMINE N-ACETYLTRANSFERASE"/>
    <property type="match status" value="1"/>
</dbReference>
<keyword evidence="1" id="KW-0808">Transferase</keyword>
<sequence length="163" mass="16860">MTAPADIRPARPDDAPAIAEMLVRMGEDLNDPPSATEASIRADGFGPAARFSTLIAEAGGRPVGFALYFPHYSTTRGGPGAYVQDVWTAPEQRGQGLGAALLAAVAARAARDWGAGYLALSVHGHNAGAERLYARLGFTPDRGLRPMALTGARFTALAAGAVT</sequence>
<evidence type="ECO:0000259" key="3">
    <source>
        <dbReference type="PROSITE" id="PS51186"/>
    </source>
</evidence>
<dbReference type="Gene3D" id="3.40.630.30">
    <property type="match status" value="1"/>
</dbReference>
<comment type="caution">
    <text evidence="4">The sequence shown here is derived from an EMBL/GenBank/DDBJ whole genome shotgun (WGS) entry which is preliminary data.</text>
</comment>
<organism evidence="4 5">
    <name type="scientific">Sinisalibacter lacisalsi</name>
    <dbReference type="NCBI Taxonomy" id="1526570"/>
    <lineage>
        <taxon>Bacteria</taxon>
        <taxon>Pseudomonadati</taxon>
        <taxon>Pseudomonadota</taxon>
        <taxon>Alphaproteobacteria</taxon>
        <taxon>Rhodobacterales</taxon>
        <taxon>Roseobacteraceae</taxon>
        <taxon>Sinisalibacter</taxon>
    </lineage>
</organism>
<dbReference type="PANTHER" id="PTHR10545:SF29">
    <property type="entry name" value="GH14572P-RELATED"/>
    <property type="match status" value="1"/>
</dbReference>
<feature type="domain" description="N-acetyltransferase" evidence="3">
    <location>
        <begin position="5"/>
        <end position="152"/>
    </location>
</feature>
<proteinExistence type="predicted"/>
<keyword evidence="5" id="KW-1185">Reference proteome</keyword>
<dbReference type="PROSITE" id="PS51186">
    <property type="entry name" value="GNAT"/>
    <property type="match status" value="1"/>
</dbReference>
<evidence type="ECO:0000313" key="5">
    <source>
        <dbReference type="Proteomes" id="UP000617355"/>
    </source>
</evidence>
<protein>
    <submittedName>
        <fullName evidence="4">N-acetyltransferase</fullName>
    </submittedName>
</protein>
<name>A0ABQ1QLI4_9RHOB</name>